<comment type="subunit">
    <text evidence="9">Homodimer, forms a heterotetramer with a Cas1 homodimer.</text>
</comment>
<dbReference type="SUPFAM" id="SSF143430">
    <property type="entry name" value="TTP0101/SSO1404-like"/>
    <property type="match status" value="1"/>
</dbReference>
<evidence type="ECO:0000256" key="7">
    <source>
        <dbReference type="ARBA" id="ARBA00022842"/>
    </source>
</evidence>
<keyword evidence="3 9" id="KW-0540">Nuclease</keyword>
<reference evidence="10 11" key="1">
    <citation type="submission" date="2020-04" db="EMBL/GenBank/DDBJ databases">
        <title>Novel strain L. Fermentum HFD1 producer antibacterial peptides.</title>
        <authorList>
            <person name="Ozhegov G.D."/>
            <person name="Pavlova A.S."/>
            <person name="Zhuravleva D.E."/>
            <person name="Gogoleva N.V."/>
            <person name="Shagimardanova E.I."/>
            <person name="Markelova M.I."/>
            <person name="Yarullina D.R."/>
            <person name="Kayumov A.R."/>
        </authorList>
    </citation>
    <scope>NUCLEOTIDE SEQUENCE [LARGE SCALE GENOMIC DNA]</scope>
    <source>
        <strain evidence="10 11">HFD1</strain>
    </source>
</reference>
<evidence type="ECO:0000256" key="1">
    <source>
        <dbReference type="ARBA" id="ARBA00001946"/>
    </source>
</evidence>
<proteinExistence type="inferred from homology"/>
<dbReference type="NCBIfam" id="TIGR01573">
    <property type="entry name" value="cas2"/>
    <property type="match status" value="1"/>
</dbReference>
<comment type="similarity">
    <text evidence="2 9">Belongs to the CRISPR-associated endoribonuclease Cas2 protein family.</text>
</comment>
<evidence type="ECO:0000256" key="9">
    <source>
        <dbReference type="HAMAP-Rule" id="MF_01471"/>
    </source>
</evidence>
<evidence type="ECO:0000313" key="11">
    <source>
        <dbReference type="Proteomes" id="UP000503169"/>
    </source>
</evidence>
<keyword evidence="4 9" id="KW-0479">Metal-binding</keyword>
<evidence type="ECO:0000256" key="4">
    <source>
        <dbReference type="ARBA" id="ARBA00022723"/>
    </source>
</evidence>
<feature type="binding site" evidence="9">
    <location>
        <position position="13"/>
    </location>
    <ligand>
        <name>Mg(2+)</name>
        <dbReference type="ChEBI" id="CHEBI:18420"/>
        <note>catalytic</note>
    </ligand>
</feature>
<name>A0AAJ4KVQ1_LIMFE</name>
<protein>
    <recommendedName>
        <fullName evidence="9">CRISPR-associated endoribonuclease Cas2</fullName>
        <ecNumber evidence="9">3.1.-.-</ecNumber>
    </recommendedName>
</protein>
<dbReference type="GO" id="GO:0046872">
    <property type="term" value="F:metal ion binding"/>
    <property type="evidence" value="ECO:0007669"/>
    <property type="project" value="UniProtKB-UniRule"/>
</dbReference>
<evidence type="ECO:0000256" key="5">
    <source>
        <dbReference type="ARBA" id="ARBA00022759"/>
    </source>
</evidence>
<evidence type="ECO:0000256" key="8">
    <source>
        <dbReference type="ARBA" id="ARBA00023118"/>
    </source>
</evidence>
<comment type="cofactor">
    <cofactor evidence="1 9">
        <name>Mg(2+)</name>
        <dbReference type="ChEBI" id="CHEBI:18420"/>
    </cofactor>
</comment>
<dbReference type="EC" id="3.1.-.-" evidence="9"/>
<dbReference type="GO" id="GO:0004521">
    <property type="term" value="F:RNA endonuclease activity"/>
    <property type="evidence" value="ECO:0007669"/>
    <property type="project" value="InterPro"/>
</dbReference>
<keyword evidence="8 9" id="KW-0051">Antiviral defense</keyword>
<dbReference type="GO" id="GO:0016787">
    <property type="term" value="F:hydrolase activity"/>
    <property type="evidence" value="ECO:0007669"/>
    <property type="project" value="UniProtKB-KW"/>
</dbReference>
<organism evidence="10 11">
    <name type="scientific">Limosilactobacillus fermentum</name>
    <name type="common">Lactobacillus fermentum</name>
    <dbReference type="NCBI Taxonomy" id="1613"/>
    <lineage>
        <taxon>Bacteria</taxon>
        <taxon>Bacillati</taxon>
        <taxon>Bacillota</taxon>
        <taxon>Bacilli</taxon>
        <taxon>Lactobacillales</taxon>
        <taxon>Lactobacillaceae</taxon>
        <taxon>Limosilactobacillus</taxon>
    </lineage>
</organism>
<keyword evidence="5 9" id="KW-0255">Endonuclease</keyword>
<dbReference type="InterPro" id="IPR019199">
    <property type="entry name" value="Virulence_VapD/CRISPR_Cas2"/>
</dbReference>
<keyword evidence="6 9" id="KW-0378">Hydrolase</keyword>
<dbReference type="Pfam" id="PF09827">
    <property type="entry name" value="CRISPR_Cas2"/>
    <property type="match status" value="1"/>
</dbReference>
<dbReference type="Gene3D" id="3.30.70.240">
    <property type="match status" value="1"/>
</dbReference>
<dbReference type="Proteomes" id="UP000503169">
    <property type="component" value="Chromosome"/>
</dbReference>
<accession>A0AAJ4KVQ1</accession>
<evidence type="ECO:0000256" key="2">
    <source>
        <dbReference type="ARBA" id="ARBA00009959"/>
    </source>
</evidence>
<comment type="function">
    <text evidence="9">CRISPR (clustered regularly interspaced short palindromic repeat), is an adaptive immune system that provides protection against mobile genetic elements (viruses, transposable elements and conjugative plasmids). CRISPR clusters contain sequences complementary to antecedent mobile elements and target invading nucleic acids. CRISPR clusters are transcribed and processed into CRISPR RNA (crRNA). Functions as a ssRNA-specific endoribonuclease. Involved in the integration of spacer DNA into the CRISPR cassette.</text>
</comment>
<dbReference type="HAMAP" id="MF_01471">
    <property type="entry name" value="Cas2"/>
    <property type="match status" value="1"/>
</dbReference>
<dbReference type="EMBL" id="CP050919">
    <property type="protein sequence ID" value="QIX58422.1"/>
    <property type="molecule type" value="Genomic_DNA"/>
</dbReference>
<evidence type="ECO:0000313" key="10">
    <source>
        <dbReference type="EMBL" id="QIX58422.1"/>
    </source>
</evidence>
<dbReference type="AlphaFoldDB" id="A0AAJ4KVQ1"/>
<keyword evidence="7 9" id="KW-0460">Magnesium</keyword>
<evidence type="ECO:0000256" key="6">
    <source>
        <dbReference type="ARBA" id="ARBA00022801"/>
    </source>
</evidence>
<dbReference type="GO" id="GO:0043571">
    <property type="term" value="P:maintenance of CRISPR repeat elements"/>
    <property type="evidence" value="ECO:0007669"/>
    <property type="project" value="UniProtKB-UniRule"/>
</dbReference>
<dbReference type="GO" id="GO:0051607">
    <property type="term" value="P:defense response to virus"/>
    <property type="evidence" value="ECO:0007669"/>
    <property type="project" value="UniProtKB-UniRule"/>
</dbReference>
<gene>
    <name evidence="9 10" type="primary">cas2</name>
    <name evidence="10" type="ORF">HCY95_00858</name>
</gene>
<sequence length="106" mass="12822">MRYRIMRLMVMFDLPTDTSQQRKQYRQFRKKLLNEGFIMIQYSVYVRVCTTRSAAEFLERRLKDYLPDQGVIQSLMLTEKQYSDMHFLLGDEVKEVRNSSKRTIVL</sequence>
<dbReference type="InterPro" id="IPR021127">
    <property type="entry name" value="CRISPR_associated_Cas2"/>
</dbReference>
<evidence type="ECO:0000256" key="3">
    <source>
        <dbReference type="ARBA" id="ARBA00022722"/>
    </source>
</evidence>